<dbReference type="RefSeq" id="XP_009821767.1">
    <property type="nucleotide sequence ID" value="XM_009823465.1"/>
</dbReference>
<dbReference type="EMBL" id="KI913114">
    <property type="protein sequence ID" value="ETV89367.1"/>
    <property type="molecule type" value="Genomic_DNA"/>
</dbReference>
<sequence length="159" mass="18035">MLSRVIRRFAPRVARPAIAANVDLDTETHGLRFLHLPLLPSKFPQPAPQVCKRPSLLDPLLKLHLIRSQLLYGLSVVGVPPPKEPVDVPPHITFDLNSLLETSPHLPPNEIQQDYSFDRRSSIDEIPMERYVALGQHLYQSMMWTTHPCAWHAVGQRCA</sequence>
<dbReference type="VEuPathDB" id="FungiDB:H257_00675"/>
<dbReference type="AlphaFoldDB" id="W4HBQ4"/>
<evidence type="ECO:0000313" key="1">
    <source>
        <dbReference type="EMBL" id="ETV89367.1"/>
    </source>
</evidence>
<name>W4HBQ4_APHAT</name>
<proteinExistence type="predicted"/>
<accession>W4HBQ4</accession>
<organism evidence="1">
    <name type="scientific">Aphanomyces astaci</name>
    <name type="common">Crayfish plague agent</name>
    <dbReference type="NCBI Taxonomy" id="112090"/>
    <lineage>
        <taxon>Eukaryota</taxon>
        <taxon>Sar</taxon>
        <taxon>Stramenopiles</taxon>
        <taxon>Oomycota</taxon>
        <taxon>Saprolegniomycetes</taxon>
        <taxon>Saprolegniales</taxon>
        <taxon>Verrucalvaceae</taxon>
        <taxon>Aphanomyces</taxon>
    </lineage>
</organism>
<reference evidence="1" key="1">
    <citation type="submission" date="2013-12" db="EMBL/GenBank/DDBJ databases">
        <title>The Genome Sequence of Aphanomyces astaci APO3.</title>
        <authorList>
            <consortium name="The Broad Institute Genomics Platform"/>
            <person name="Russ C."/>
            <person name="Tyler B."/>
            <person name="van West P."/>
            <person name="Dieguez-Uribeondo J."/>
            <person name="Young S.K."/>
            <person name="Zeng Q."/>
            <person name="Gargeya S."/>
            <person name="Fitzgerald M."/>
            <person name="Abouelleil A."/>
            <person name="Alvarado L."/>
            <person name="Chapman S.B."/>
            <person name="Gainer-Dewar J."/>
            <person name="Goldberg J."/>
            <person name="Griggs A."/>
            <person name="Gujja S."/>
            <person name="Hansen M."/>
            <person name="Howarth C."/>
            <person name="Imamovic A."/>
            <person name="Ireland A."/>
            <person name="Larimer J."/>
            <person name="McCowan C."/>
            <person name="Murphy C."/>
            <person name="Pearson M."/>
            <person name="Poon T.W."/>
            <person name="Priest M."/>
            <person name="Roberts A."/>
            <person name="Saif S."/>
            <person name="Shea T."/>
            <person name="Sykes S."/>
            <person name="Wortman J."/>
            <person name="Nusbaum C."/>
            <person name="Birren B."/>
        </authorList>
    </citation>
    <scope>NUCLEOTIDE SEQUENCE [LARGE SCALE GENOMIC DNA]</scope>
    <source>
        <strain evidence="1">APO3</strain>
    </source>
</reference>
<protein>
    <submittedName>
        <fullName evidence="1">Uncharacterized protein</fullName>
    </submittedName>
</protein>
<dbReference type="GeneID" id="20802671"/>
<gene>
    <name evidence="1" type="ORF">H257_00675</name>
</gene>
<dbReference type="OrthoDB" id="10594207at2759"/>